<evidence type="ECO:0000313" key="8">
    <source>
        <dbReference type="Proteomes" id="UP000001064"/>
    </source>
</evidence>
<dbReference type="STRING" id="5786.F0ZZB4"/>
<evidence type="ECO:0000256" key="4">
    <source>
        <dbReference type="PROSITE-ProRule" id="PRU00175"/>
    </source>
</evidence>
<dbReference type="Proteomes" id="UP000001064">
    <property type="component" value="Unassembled WGS sequence"/>
</dbReference>
<evidence type="ECO:0000256" key="3">
    <source>
        <dbReference type="ARBA" id="ARBA00022833"/>
    </source>
</evidence>
<dbReference type="InterPro" id="IPR017907">
    <property type="entry name" value="Znf_RING_CS"/>
</dbReference>
<dbReference type="EMBL" id="GL871306">
    <property type="protein sequence ID" value="EGC30721.1"/>
    <property type="molecule type" value="Genomic_DNA"/>
</dbReference>
<dbReference type="KEGG" id="dpp:DICPUDRAFT_83364"/>
<organism evidence="7 8">
    <name type="scientific">Dictyostelium purpureum</name>
    <name type="common">Slime mold</name>
    <dbReference type="NCBI Taxonomy" id="5786"/>
    <lineage>
        <taxon>Eukaryota</taxon>
        <taxon>Amoebozoa</taxon>
        <taxon>Evosea</taxon>
        <taxon>Eumycetozoa</taxon>
        <taxon>Dictyostelia</taxon>
        <taxon>Dictyosteliales</taxon>
        <taxon>Dictyosteliaceae</taxon>
        <taxon>Dictyostelium</taxon>
    </lineage>
</organism>
<dbReference type="SMART" id="SM00184">
    <property type="entry name" value="RING"/>
    <property type="match status" value="1"/>
</dbReference>
<feature type="transmembrane region" description="Helical" evidence="5">
    <location>
        <begin position="6"/>
        <end position="24"/>
    </location>
</feature>
<dbReference type="InterPro" id="IPR013083">
    <property type="entry name" value="Znf_RING/FYVE/PHD"/>
</dbReference>
<dbReference type="GeneID" id="10508784"/>
<dbReference type="PANTHER" id="PTHR46563:SF1">
    <property type="entry name" value="RING-TYPE DOMAIN-CONTAINING PROTEIN-RELATED"/>
    <property type="match status" value="1"/>
</dbReference>
<dbReference type="InParanoid" id="F0ZZB4"/>
<dbReference type="Gene3D" id="3.30.40.10">
    <property type="entry name" value="Zinc/RING finger domain, C3HC4 (zinc finger)"/>
    <property type="match status" value="1"/>
</dbReference>
<proteinExistence type="predicted"/>
<keyword evidence="5" id="KW-1133">Transmembrane helix</keyword>
<dbReference type="VEuPathDB" id="AmoebaDB:DICPUDRAFT_83364"/>
<keyword evidence="8" id="KW-1185">Reference proteome</keyword>
<dbReference type="AlphaFoldDB" id="F0ZZB4"/>
<keyword evidence="2 4" id="KW-0863">Zinc-finger</keyword>
<evidence type="ECO:0000313" key="7">
    <source>
        <dbReference type="EMBL" id="EGC30721.1"/>
    </source>
</evidence>
<dbReference type="PROSITE" id="PS50089">
    <property type="entry name" value="ZF_RING_2"/>
    <property type="match status" value="1"/>
</dbReference>
<gene>
    <name evidence="7" type="ORF">DICPUDRAFT_83364</name>
</gene>
<evidence type="ECO:0000256" key="2">
    <source>
        <dbReference type="ARBA" id="ARBA00022771"/>
    </source>
</evidence>
<evidence type="ECO:0000256" key="1">
    <source>
        <dbReference type="ARBA" id="ARBA00022723"/>
    </source>
</evidence>
<dbReference type="GO" id="GO:0008270">
    <property type="term" value="F:zinc ion binding"/>
    <property type="evidence" value="ECO:0007669"/>
    <property type="project" value="UniProtKB-KW"/>
</dbReference>
<feature type="domain" description="RING-type" evidence="6">
    <location>
        <begin position="209"/>
        <end position="249"/>
    </location>
</feature>
<keyword evidence="3" id="KW-0862">Zinc</keyword>
<keyword evidence="1" id="KW-0479">Metal-binding</keyword>
<reference evidence="8" key="1">
    <citation type="journal article" date="2011" name="Genome Biol.">
        <title>Comparative genomics of the social amoebae Dictyostelium discoideum and Dictyostelium purpureum.</title>
        <authorList>
            <consortium name="US DOE Joint Genome Institute (JGI-PGF)"/>
            <person name="Sucgang R."/>
            <person name="Kuo A."/>
            <person name="Tian X."/>
            <person name="Salerno W."/>
            <person name="Parikh A."/>
            <person name="Feasley C.L."/>
            <person name="Dalin E."/>
            <person name="Tu H."/>
            <person name="Huang E."/>
            <person name="Barry K."/>
            <person name="Lindquist E."/>
            <person name="Shapiro H."/>
            <person name="Bruce D."/>
            <person name="Schmutz J."/>
            <person name="Salamov A."/>
            <person name="Fey P."/>
            <person name="Gaudet P."/>
            <person name="Anjard C."/>
            <person name="Babu M.M."/>
            <person name="Basu S."/>
            <person name="Bushmanova Y."/>
            <person name="van der Wel H."/>
            <person name="Katoh-Kurasawa M."/>
            <person name="Dinh C."/>
            <person name="Coutinho P.M."/>
            <person name="Saito T."/>
            <person name="Elias M."/>
            <person name="Schaap P."/>
            <person name="Kay R.R."/>
            <person name="Henrissat B."/>
            <person name="Eichinger L."/>
            <person name="Rivero F."/>
            <person name="Putnam N.H."/>
            <person name="West C.M."/>
            <person name="Loomis W.F."/>
            <person name="Chisholm R.L."/>
            <person name="Shaulsky G."/>
            <person name="Strassmann J.E."/>
            <person name="Queller D.C."/>
            <person name="Kuspa A."/>
            <person name="Grigoriev I.V."/>
        </authorList>
    </citation>
    <scope>NUCLEOTIDE SEQUENCE [LARGE SCALE GENOMIC DNA]</scope>
    <source>
        <strain evidence="8">QSDP1</strain>
    </source>
</reference>
<keyword evidence="5" id="KW-0812">Transmembrane</keyword>
<protein>
    <recommendedName>
        <fullName evidence="6">RING-type domain-containing protein</fullName>
    </recommendedName>
</protein>
<evidence type="ECO:0000259" key="6">
    <source>
        <dbReference type="PROSITE" id="PS50089"/>
    </source>
</evidence>
<dbReference type="Pfam" id="PF13639">
    <property type="entry name" value="zf-RING_2"/>
    <property type="match status" value="1"/>
</dbReference>
<accession>F0ZZB4</accession>
<dbReference type="RefSeq" id="XP_003292756.1">
    <property type="nucleotide sequence ID" value="XM_003292708.1"/>
</dbReference>
<dbReference type="InterPro" id="IPR001841">
    <property type="entry name" value="Znf_RING"/>
</dbReference>
<dbReference type="OrthoDB" id="21534at2759"/>
<dbReference type="PANTHER" id="PTHR46563">
    <property type="entry name" value="RING-TYPE DOMAIN-CONTAINING PROTEIN"/>
    <property type="match status" value="1"/>
</dbReference>
<sequence length="259" mass="30593">MDFVFILILAAISFLIGFIYYSLIKLEQLKKQQKDKKELEKDQLLMISNLKHQIMKFRDDQSDEIYLLRSLINQQKQSLQSHGVNQGKLVKEKDSLNIKLEHQIRNSNKIQEQILEKNKIIQFLEKKIETEQQVLIQLSIEHNEALEKLNLKEGELEKNNINNGEQDPFDREPLDMDQKSEISSIGEFSEISNFKDDYEHLDIEENKECTICYSKMKTMNVSYIGCDHKFCFDCILTWSQYCNTCPECKDRFITITVSY</sequence>
<dbReference type="eggNOG" id="KOG0800">
    <property type="taxonomic scope" value="Eukaryota"/>
</dbReference>
<dbReference type="PROSITE" id="PS00518">
    <property type="entry name" value="ZF_RING_1"/>
    <property type="match status" value="1"/>
</dbReference>
<name>F0ZZB4_DICPU</name>
<dbReference type="SUPFAM" id="SSF57850">
    <property type="entry name" value="RING/U-box"/>
    <property type="match status" value="1"/>
</dbReference>
<keyword evidence="5" id="KW-0472">Membrane</keyword>
<evidence type="ECO:0000256" key="5">
    <source>
        <dbReference type="SAM" id="Phobius"/>
    </source>
</evidence>